<evidence type="ECO:0000313" key="15">
    <source>
        <dbReference type="Proteomes" id="UP001157418"/>
    </source>
</evidence>
<evidence type="ECO:0000256" key="9">
    <source>
        <dbReference type="ARBA" id="ARBA00022884"/>
    </source>
</evidence>
<keyword evidence="10" id="KW-1015">Disulfide bond</keyword>
<dbReference type="Pfam" id="PF20258">
    <property type="entry name" value="tRNA_Me_trans_C"/>
    <property type="match status" value="1"/>
</dbReference>
<protein>
    <recommendedName>
        <fullName evidence="3">tRNA-5-taurinomethyluridine 2-sulfurtransferase</fullName>
        <ecNumber evidence="3">2.8.1.14</ecNumber>
    </recommendedName>
</protein>
<comment type="function">
    <text evidence="1">Catalyzes the 2-thiolation of uridine at the wobble position (U34) of mitochondrial tRNA(Lys), tRNA(Glu) and tRNA(Gln). Required for the formation of 5-taurinomethyl-2-thiouridine (tm5s2U) of mitochondrial tRNA(Lys), tRNA(Glu), and tRNA(Gln) at the wobble position. ATP is required to activate the C2 atom of the wobble base.</text>
</comment>
<comment type="caution">
    <text evidence="14">The sequence shown here is derived from an EMBL/GenBank/DDBJ whole genome shotgun (WGS) entry which is preliminary data.</text>
</comment>
<dbReference type="GO" id="GO:0005524">
    <property type="term" value="F:ATP binding"/>
    <property type="evidence" value="ECO:0007669"/>
    <property type="project" value="UniProtKB-KW"/>
</dbReference>
<feature type="domain" description="tRNA-specific 2-thiouridylase MnmA-like central" evidence="13">
    <location>
        <begin position="516"/>
        <end position="578"/>
    </location>
</feature>
<keyword evidence="9" id="KW-0694">RNA-binding</keyword>
<dbReference type="PANTHER" id="PTHR43052">
    <property type="match status" value="1"/>
</dbReference>
<dbReference type="Gene3D" id="2.40.30.10">
    <property type="entry name" value="Translation factors"/>
    <property type="match status" value="1"/>
</dbReference>
<dbReference type="Proteomes" id="UP001157418">
    <property type="component" value="Unassembled WGS sequence"/>
</dbReference>
<keyword evidence="8" id="KW-0067">ATP-binding</keyword>
<dbReference type="EC" id="2.8.1.14" evidence="3"/>
<evidence type="ECO:0000256" key="8">
    <source>
        <dbReference type="ARBA" id="ARBA00022840"/>
    </source>
</evidence>
<dbReference type="Gene3D" id="3.40.50.620">
    <property type="entry name" value="HUPs"/>
    <property type="match status" value="2"/>
</dbReference>
<keyword evidence="15" id="KW-1185">Reference proteome</keyword>
<dbReference type="GO" id="GO:0061708">
    <property type="term" value="F:tRNA-5-taurinomethyluridine 2-sulfurtransferase"/>
    <property type="evidence" value="ECO:0007669"/>
    <property type="project" value="UniProtKB-EC"/>
</dbReference>
<evidence type="ECO:0000256" key="4">
    <source>
        <dbReference type="ARBA" id="ARBA00022555"/>
    </source>
</evidence>
<dbReference type="InterPro" id="IPR046884">
    <property type="entry name" value="MnmA-like_central"/>
</dbReference>
<organism evidence="14 15">
    <name type="scientific">Lactuca virosa</name>
    <dbReference type="NCBI Taxonomy" id="75947"/>
    <lineage>
        <taxon>Eukaryota</taxon>
        <taxon>Viridiplantae</taxon>
        <taxon>Streptophyta</taxon>
        <taxon>Embryophyta</taxon>
        <taxon>Tracheophyta</taxon>
        <taxon>Spermatophyta</taxon>
        <taxon>Magnoliopsida</taxon>
        <taxon>eudicotyledons</taxon>
        <taxon>Gunneridae</taxon>
        <taxon>Pentapetalae</taxon>
        <taxon>asterids</taxon>
        <taxon>campanulids</taxon>
        <taxon>Asterales</taxon>
        <taxon>Asteraceae</taxon>
        <taxon>Cichorioideae</taxon>
        <taxon>Cichorieae</taxon>
        <taxon>Lactucinae</taxon>
        <taxon>Lactuca</taxon>
    </lineage>
</organism>
<evidence type="ECO:0000259" key="12">
    <source>
        <dbReference type="Pfam" id="PF20258"/>
    </source>
</evidence>
<feature type="domain" description="tRNA-specific 2-thiouridylase MnmA-like C-terminal" evidence="12">
    <location>
        <begin position="588"/>
        <end position="666"/>
    </location>
</feature>
<dbReference type="InterPro" id="IPR014729">
    <property type="entry name" value="Rossmann-like_a/b/a_fold"/>
</dbReference>
<keyword evidence="5" id="KW-0808">Transferase</keyword>
<dbReference type="GO" id="GO:0008033">
    <property type="term" value="P:tRNA processing"/>
    <property type="evidence" value="ECO:0007669"/>
    <property type="project" value="UniProtKB-KW"/>
</dbReference>
<evidence type="ECO:0000256" key="11">
    <source>
        <dbReference type="ARBA" id="ARBA00049564"/>
    </source>
</evidence>
<name>A0AAU9M2A3_9ASTR</name>
<dbReference type="EMBL" id="CAKMRJ010000845">
    <property type="protein sequence ID" value="CAH1420149.1"/>
    <property type="molecule type" value="Genomic_DNA"/>
</dbReference>
<dbReference type="PANTHER" id="PTHR43052:SF1">
    <property type="entry name" value="TRNA-5-TAURINOMETHYLURIDINE 2-SULFURTRANSFERASE"/>
    <property type="match status" value="1"/>
</dbReference>
<dbReference type="Pfam" id="PF03054">
    <property type="entry name" value="tRNA_Me_trans"/>
    <property type="match status" value="4"/>
</dbReference>
<dbReference type="InterPro" id="IPR051305">
    <property type="entry name" value="tRNA_2-thiouridylase_MnmA"/>
</dbReference>
<comment type="catalytic activity">
    <reaction evidence="11">
        <text>5-taurinomethyluridine(34) in tRNA + S-sulfanyl-L-cysteinyl-[protein] + AH2 + ATP = 5-taurinomethyl-2-thiouridine(34) in tRNA + L-cysteinyl-[protein] + A + AMP + diphosphate + H(+)</text>
        <dbReference type="Rhea" id="RHEA:47040"/>
        <dbReference type="Rhea" id="RHEA-COMP:10131"/>
        <dbReference type="Rhea" id="RHEA-COMP:11726"/>
        <dbReference type="Rhea" id="RHEA-COMP:11732"/>
        <dbReference type="Rhea" id="RHEA-COMP:11733"/>
        <dbReference type="ChEBI" id="CHEBI:13193"/>
        <dbReference type="ChEBI" id="CHEBI:15378"/>
        <dbReference type="ChEBI" id="CHEBI:17499"/>
        <dbReference type="ChEBI" id="CHEBI:29950"/>
        <dbReference type="ChEBI" id="CHEBI:30616"/>
        <dbReference type="ChEBI" id="CHEBI:33019"/>
        <dbReference type="ChEBI" id="CHEBI:61963"/>
        <dbReference type="ChEBI" id="CHEBI:87171"/>
        <dbReference type="ChEBI" id="CHEBI:87172"/>
        <dbReference type="ChEBI" id="CHEBI:456215"/>
        <dbReference type="EC" id="2.8.1.14"/>
    </reaction>
</comment>
<evidence type="ECO:0000256" key="2">
    <source>
        <dbReference type="ARBA" id="ARBA00006191"/>
    </source>
</evidence>
<dbReference type="InterPro" id="IPR004506">
    <property type="entry name" value="MnmA-like"/>
</dbReference>
<evidence type="ECO:0000256" key="3">
    <source>
        <dbReference type="ARBA" id="ARBA00011953"/>
    </source>
</evidence>
<dbReference type="GO" id="GO:0000049">
    <property type="term" value="F:tRNA binding"/>
    <property type="evidence" value="ECO:0007669"/>
    <property type="project" value="UniProtKB-KW"/>
</dbReference>
<reference evidence="14 15" key="1">
    <citation type="submission" date="2022-01" db="EMBL/GenBank/DDBJ databases">
        <authorList>
            <person name="Xiong W."/>
            <person name="Schranz E."/>
        </authorList>
    </citation>
    <scope>NUCLEOTIDE SEQUENCE [LARGE SCALE GENOMIC DNA]</scope>
</reference>
<dbReference type="FunFam" id="2.30.30.280:FF:000001">
    <property type="entry name" value="tRNA-specific 2-thiouridylase MnmA"/>
    <property type="match status" value="1"/>
</dbReference>
<dbReference type="InterPro" id="IPR046885">
    <property type="entry name" value="MnmA-like_C"/>
</dbReference>
<keyword evidence="4" id="KW-0820">tRNA-binding</keyword>
<dbReference type="SUPFAM" id="SSF52402">
    <property type="entry name" value="Adenine nucleotide alpha hydrolases-like"/>
    <property type="match status" value="2"/>
</dbReference>
<dbReference type="AlphaFoldDB" id="A0AAU9M2A3"/>
<evidence type="ECO:0000259" key="13">
    <source>
        <dbReference type="Pfam" id="PF20259"/>
    </source>
</evidence>
<evidence type="ECO:0000256" key="6">
    <source>
        <dbReference type="ARBA" id="ARBA00022694"/>
    </source>
</evidence>
<evidence type="ECO:0000256" key="5">
    <source>
        <dbReference type="ARBA" id="ARBA00022679"/>
    </source>
</evidence>
<keyword evidence="7" id="KW-0547">Nucleotide-binding</keyword>
<dbReference type="NCBIfam" id="TIGR00420">
    <property type="entry name" value="trmU"/>
    <property type="match status" value="1"/>
</dbReference>
<evidence type="ECO:0000313" key="14">
    <source>
        <dbReference type="EMBL" id="CAH1420149.1"/>
    </source>
</evidence>
<keyword evidence="6" id="KW-0819">tRNA processing</keyword>
<sequence>MLRTTMVALFHPTTKLYSLPFKAFVSHTIHKPLRLIIRQSYPRAVRTILSINTPRSLSSTAVPRISNDTISDLDNSYLSCSMPNSKRPLKIAVLLSGGVDSSVALRLLHAAGHSCTAFYLKIWFQEDFENFWSECPWEEDLKYAKAVCNQVDVPLEIVHLTDEYWDKVVSHTPLNAFSHIHHHQWNLLLIMLHVSYLIDEYKCGRTPNPDVLCNTRIKFGAFMDAISNMDFDFVASGHYAKVIHPITDETNELSFLQLSKDMLKDQTYFLSYLSQAQLKRLVLPLGCIPKDEFRRLARKFDLPNQDRKDSQGICFLGKEDFENFWSECPWEEDLKYAKAVCNQVDVPLEIVHLTDEYWDKVVSHTPLNAFSHIHHHQWNLLLIMLHVSYLIDEYKCGRTPNPDVLCNTRIKFGAFMDAISNMDFDFVASGHYAKVIHPITDETNELSFLQLSKDMLKDQTYFLSYLSQAQLKRLVLPLGCIPKDEFRRLARKFDLPNQDRKDSQGICFLGKIKFSEFVGRHIGEKEGILLEAETGDFVGSHRGFWFYTIGQRQGLGLAGGPWYVVEKDVKNNVVFVSRNYYSVDKRRRSFRVGSFRWISGSLPHNLNHLRCKVRHGPVFYDCSLHIEKDGVENIGTVQLPEDDQGLAAGQFAAFYEEEVCVGSGVILESWDDKGFPVCDKARDIAKMEDKSKLGKPVKIKPKPEDCLRDSVVRLV</sequence>
<comment type="similarity">
    <text evidence="2">Belongs to the MnmA/TRMU family.</text>
</comment>
<dbReference type="CDD" id="cd01998">
    <property type="entry name" value="MnmA_TRMU-like"/>
    <property type="match status" value="1"/>
</dbReference>
<gene>
    <name evidence="14" type="ORF">LVIROSA_LOCUS7637</name>
</gene>
<accession>A0AAU9M2A3</accession>
<dbReference type="Gene3D" id="2.30.30.280">
    <property type="entry name" value="Adenine nucleotide alpha hydrolases-like domains"/>
    <property type="match status" value="1"/>
</dbReference>
<evidence type="ECO:0000256" key="7">
    <source>
        <dbReference type="ARBA" id="ARBA00022741"/>
    </source>
</evidence>
<dbReference type="InterPro" id="IPR023382">
    <property type="entry name" value="MnmA-like_central_sf"/>
</dbReference>
<dbReference type="Pfam" id="PF20259">
    <property type="entry name" value="tRNA_Me_trans_M"/>
    <property type="match status" value="1"/>
</dbReference>
<evidence type="ECO:0000256" key="10">
    <source>
        <dbReference type="ARBA" id="ARBA00023157"/>
    </source>
</evidence>
<evidence type="ECO:0000256" key="1">
    <source>
        <dbReference type="ARBA" id="ARBA00003986"/>
    </source>
</evidence>
<proteinExistence type="inferred from homology"/>